<protein>
    <submittedName>
        <fullName evidence="1">Uncharacterized protein</fullName>
    </submittedName>
</protein>
<dbReference type="EMBL" id="KN819596">
    <property type="protein sequence ID" value="KIJ08572.1"/>
    <property type="molecule type" value="Genomic_DNA"/>
</dbReference>
<gene>
    <name evidence="1" type="ORF">PAXINDRAFT_18308</name>
</gene>
<keyword evidence="2" id="KW-1185">Reference proteome</keyword>
<dbReference type="AlphaFoldDB" id="A0A0C9TLE2"/>
<name>A0A0C9TLE2_PAXIN</name>
<reference evidence="1 2" key="1">
    <citation type="submission" date="2014-06" db="EMBL/GenBank/DDBJ databases">
        <authorList>
            <consortium name="DOE Joint Genome Institute"/>
            <person name="Kuo A."/>
            <person name="Kohler A."/>
            <person name="Nagy L.G."/>
            <person name="Floudas D."/>
            <person name="Copeland A."/>
            <person name="Barry K.W."/>
            <person name="Cichocki N."/>
            <person name="Veneault-Fourrey C."/>
            <person name="LaButti K."/>
            <person name="Lindquist E.A."/>
            <person name="Lipzen A."/>
            <person name="Lundell T."/>
            <person name="Morin E."/>
            <person name="Murat C."/>
            <person name="Sun H."/>
            <person name="Tunlid A."/>
            <person name="Henrissat B."/>
            <person name="Grigoriev I.V."/>
            <person name="Hibbett D.S."/>
            <person name="Martin F."/>
            <person name="Nordberg H.P."/>
            <person name="Cantor M.N."/>
            <person name="Hua S.X."/>
        </authorList>
    </citation>
    <scope>NUCLEOTIDE SEQUENCE [LARGE SCALE GENOMIC DNA]</scope>
    <source>
        <strain evidence="1 2">ATCC 200175</strain>
    </source>
</reference>
<dbReference type="HOGENOM" id="CLU_446952_0_0_1"/>
<evidence type="ECO:0000313" key="1">
    <source>
        <dbReference type="EMBL" id="KIJ08572.1"/>
    </source>
</evidence>
<evidence type="ECO:0000313" key="2">
    <source>
        <dbReference type="Proteomes" id="UP000053647"/>
    </source>
</evidence>
<accession>A0A0C9TLE2</accession>
<dbReference type="OrthoDB" id="3247418at2759"/>
<sequence>MKTALSRFNLEGRTTSYVVCPECSCTYKPTTTTGSSASYPPRCTNRPHLGDEPCDAILVRDPNNGCEVPIKTYVYHHFHDYLSGLLARPEIEALMDTLCDDLTKNMQKPAPTAARDLRDKDTLRLHAEAYRDATSSAERNRLFVQHGVWWSSLWRLLYWDPARQLVVDSMHCLLEGLAQAQFREYLGLTTATAARAQAESDLRPAFTEDFHCVENPVDAQSLNPNDRKHVKSIHSLLLGAMDNVGDGQERQRIEEHLNGMERKLAAKNLAALRFVAKGLGLSPPTVKRIHKAHWVTALITWRKTKPMVAPPQLHTTNPLVMRCIQQVIKETETPSWLRSVPRNFAWLTALKEVLLDASFRPNGHMACHIADYLELFGPVRSWWCFPFERLISQLQRMPINHKFGKLEVTILQSFIQGTRLRCWLSQSDCPPAIKECKALFDKHITGSHEPAFSLPPPSIAADKQQSPVPHDLASLVSHKHATFHARYDQGGMFYSRHSTHTGNSLILFYAPGSRAAIPARIKYIFGTNGRVQFAVQRYLDADPGAADPFRHYSHFPACLYSKELQSNLKLVDPGKVLSHFAQWQFSADHIVVLALTKIASTVIYFTCNIQL</sequence>
<reference evidence="2" key="2">
    <citation type="submission" date="2015-01" db="EMBL/GenBank/DDBJ databases">
        <title>Evolutionary Origins and Diversification of the Mycorrhizal Mutualists.</title>
        <authorList>
            <consortium name="DOE Joint Genome Institute"/>
            <consortium name="Mycorrhizal Genomics Consortium"/>
            <person name="Kohler A."/>
            <person name="Kuo A."/>
            <person name="Nagy L.G."/>
            <person name="Floudas D."/>
            <person name="Copeland A."/>
            <person name="Barry K.W."/>
            <person name="Cichocki N."/>
            <person name="Veneault-Fourrey C."/>
            <person name="LaButti K."/>
            <person name="Lindquist E.A."/>
            <person name="Lipzen A."/>
            <person name="Lundell T."/>
            <person name="Morin E."/>
            <person name="Murat C."/>
            <person name="Riley R."/>
            <person name="Ohm R."/>
            <person name="Sun H."/>
            <person name="Tunlid A."/>
            <person name="Henrissat B."/>
            <person name="Grigoriev I.V."/>
            <person name="Hibbett D.S."/>
            <person name="Martin F."/>
        </authorList>
    </citation>
    <scope>NUCLEOTIDE SEQUENCE [LARGE SCALE GENOMIC DNA]</scope>
    <source>
        <strain evidence="2">ATCC 200175</strain>
    </source>
</reference>
<proteinExistence type="predicted"/>
<organism evidence="1 2">
    <name type="scientific">Paxillus involutus ATCC 200175</name>
    <dbReference type="NCBI Taxonomy" id="664439"/>
    <lineage>
        <taxon>Eukaryota</taxon>
        <taxon>Fungi</taxon>
        <taxon>Dikarya</taxon>
        <taxon>Basidiomycota</taxon>
        <taxon>Agaricomycotina</taxon>
        <taxon>Agaricomycetes</taxon>
        <taxon>Agaricomycetidae</taxon>
        <taxon>Boletales</taxon>
        <taxon>Paxilineae</taxon>
        <taxon>Paxillaceae</taxon>
        <taxon>Paxillus</taxon>
    </lineage>
</organism>
<dbReference type="PANTHER" id="PTHR46579:SF2">
    <property type="entry name" value="C2H2-TYPE DOMAIN-CONTAINING PROTEIN"/>
    <property type="match status" value="1"/>
</dbReference>
<dbReference type="Proteomes" id="UP000053647">
    <property type="component" value="Unassembled WGS sequence"/>
</dbReference>
<dbReference type="PANTHER" id="PTHR46579">
    <property type="entry name" value="F5/8 TYPE C DOMAIN-CONTAINING PROTEIN-RELATED"/>
    <property type="match status" value="1"/>
</dbReference>